<dbReference type="Proteomes" id="UP000521943">
    <property type="component" value="Unassembled WGS sequence"/>
</dbReference>
<reference evidence="3 4" key="1">
    <citation type="submission" date="2020-07" db="EMBL/GenBank/DDBJ databases">
        <title>Comparative genomics of pyrophilous fungi reveals a link between fire events and developmental genes.</title>
        <authorList>
            <consortium name="DOE Joint Genome Institute"/>
            <person name="Steindorff A.S."/>
            <person name="Carver A."/>
            <person name="Calhoun S."/>
            <person name="Stillman K."/>
            <person name="Liu H."/>
            <person name="Lipzen A."/>
            <person name="Pangilinan J."/>
            <person name="Labutti K."/>
            <person name="Bruns T.D."/>
            <person name="Grigoriev I.V."/>
        </authorList>
    </citation>
    <scope>NUCLEOTIDE SEQUENCE [LARGE SCALE GENOMIC DNA]</scope>
    <source>
        <strain evidence="3 4">CBS 144469</strain>
    </source>
</reference>
<dbReference type="AlphaFoldDB" id="A0A8H6HJX7"/>
<feature type="region of interest" description="Disordered" evidence="1">
    <location>
        <begin position="223"/>
        <end position="391"/>
    </location>
</feature>
<dbReference type="EMBL" id="JACGCI010000071">
    <property type="protein sequence ID" value="KAF6748404.1"/>
    <property type="molecule type" value="Genomic_DNA"/>
</dbReference>
<proteinExistence type="predicted"/>
<keyword evidence="2" id="KW-0472">Membrane</keyword>
<feature type="compositionally biased region" description="Acidic residues" evidence="1">
    <location>
        <begin position="281"/>
        <end position="290"/>
    </location>
</feature>
<feature type="transmembrane region" description="Helical" evidence="2">
    <location>
        <begin position="21"/>
        <end position="49"/>
    </location>
</feature>
<feature type="compositionally biased region" description="Basic and acidic residues" evidence="1">
    <location>
        <begin position="324"/>
        <end position="335"/>
    </location>
</feature>
<feature type="region of interest" description="Disordered" evidence="1">
    <location>
        <begin position="92"/>
        <end position="127"/>
    </location>
</feature>
<keyword evidence="4" id="KW-1185">Reference proteome</keyword>
<keyword evidence="2" id="KW-0812">Transmembrane</keyword>
<feature type="compositionally biased region" description="Acidic residues" evidence="1">
    <location>
        <begin position="468"/>
        <end position="502"/>
    </location>
</feature>
<name>A0A8H6HJX7_9AGAR</name>
<evidence type="ECO:0000256" key="2">
    <source>
        <dbReference type="SAM" id="Phobius"/>
    </source>
</evidence>
<gene>
    <name evidence="3" type="ORF">DFP72DRAFT_1074298</name>
</gene>
<feature type="compositionally biased region" description="Basic and acidic residues" evidence="1">
    <location>
        <begin position="258"/>
        <end position="272"/>
    </location>
</feature>
<protein>
    <submittedName>
        <fullName evidence="3">Uncharacterized protein</fullName>
    </submittedName>
</protein>
<keyword evidence="2" id="KW-1133">Transmembrane helix</keyword>
<organism evidence="3 4">
    <name type="scientific">Ephemerocybe angulata</name>
    <dbReference type="NCBI Taxonomy" id="980116"/>
    <lineage>
        <taxon>Eukaryota</taxon>
        <taxon>Fungi</taxon>
        <taxon>Dikarya</taxon>
        <taxon>Basidiomycota</taxon>
        <taxon>Agaricomycotina</taxon>
        <taxon>Agaricomycetes</taxon>
        <taxon>Agaricomycetidae</taxon>
        <taxon>Agaricales</taxon>
        <taxon>Agaricineae</taxon>
        <taxon>Psathyrellaceae</taxon>
        <taxon>Ephemerocybe</taxon>
    </lineage>
</organism>
<evidence type="ECO:0000313" key="4">
    <source>
        <dbReference type="Proteomes" id="UP000521943"/>
    </source>
</evidence>
<comment type="caution">
    <text evidence="3">The sequence shown here is derived from an EMBL/GenBank/DDBJ whole genome shotgun (WGS) entry which is preliminary data.</text>
</comment>
<evidence type="ECO:0000313" key="3">
    <source>
        <dbReference type="EMBL" id="KAF6748404.1"/>
    </source>
</evidence>
<accession>A0A8H6HJX7</accession>
<feature type="region of interest" description="Disordered" evidence="1">
    <location>
        <begin position="462"/>
        <end position="502"/>
    </location>
</feature>
<sequence>MQPTTAQTARSLRKPDMILDVFLSGLFFTLDISFAIFILTLSTALPYFLTPILSDDLHEDPQVAEYLASIRSRRIMAGAWIEDDVIDAHATRPTSNYGQENAGGNKFDADGDGESVPSDKANTDDDRNITEIDTSLRIIIKHRIVIERVFVASDTEDEQNIMDGVASDSEDEQDIFDDNDDIASHADTDEAHAGRSSVLATDSVLSPTSVYSATGAWVEEQHKINREKQGNGGGDETDSQIGGEEEQKGGTESGEDGQEVHHSLRVVKEKEVPMLVIIISDSEDEQDEYDTNSNSEGASDLLPLDPLDASGRMDAYGPFPDGSESEHHPDRDDRFPSGSNGSDIDDSDTNVPFPSGSGADNGLSPKDSDADRSTSCDVPESPHSPFAVDIAPSQLTAPTRVPSQSTLSSIALFALTSVGLVLFPCPINLGVTDNSIASTNVLDVSGATSDGSLSDIIHPVAGVGEGVSDVEEDPASSYTEADDDEEGAADDEEGATVDDGEEGAAVVAQGNDECESFSDTF</sequence>
<evidence type="ECO:0000256" key="1">
    <source>
        <dbReference type="SAM" id="MobiDB-lite"/>
    </source>
</evidence>